<evidence type="ECO:0000256" key="2">
    <source>
        <dbReference type="ARBA" id="ARBA00023015"/>
    </source>
</evidence>
<comment type="caution">
    <text evidence="6">The sequence shown here is derived from an EMBL/GenBank/DDBJ whole genome shotgun (WGS) entry which is preliminary data.</text>
</comment>
<evidence type="ECO:0000256" key="4">
    <source>
        <dbReference type="ARBA" id="ARBA00023163"/>
    </source>
</evidence>
<dbReference type="PRINTS" id="PR00039">
    <property type="entry name" value="HTHLYSR"/>
</dbReference>
<dbReference type="Proteomes" id="UP000587462">
    <property type="component" value="Unassembled WGS sequence"/>
</dbReference>
<evidence type="ECO:0000313" key="7">
    <source>
        <dbReference type="Proteomes" id="UP000587462"/>
    </source>
</evidence>
<dbReference type="Gene3D" id="1.10.10.10">
    <property type="entry name" value="Winged helix-like DNA-binding domain superfamily/Winged helix DNA-binding domain"/>
    <property type="match status" value="1"/>
</dbReference>
<dbReference type="RefSeq" id="WP_171087348.1">
    <property type="nucleotide sequence ID" value="NZ_BNBU01000006.1"/>
</dbReference>
<name>A0A7Y7EB07_STRMO</name>
<keyword evidence="4" id="KW-0804">Transcription</keyword>
<dbReference type="AlphaFoldDB" id="A0A7Y7EB07"/>
<dbReference type="SUPFAM" id="SSF46785">
    <property type="entry name" value="Winged helix' DNA-binding domain"/>
    <property type="match status" value="1"/>
</dbReference>
<dbReference type="Pfam" id="PF00126">
    <property type="entry name" value="HTH_1"/>
    <property type="match status" value="1"/>
</dbReference>
<gene>
    <name evidence="6" type="ORF">HG542_31015</name>
</gene>
<sequence>MDLELRHLRVLCAIADAGSVGRAAADLGYSQPAMSTQLRRIERSFGEPLFVRRTSGVELTRYGVEVVAQARDVLARAAAIGRRPAGGAAGARRPLRLAATNSPVLSGMVMRLRTLLPGLDVTVSSVYASSEIVELLEQGAVDAAIAADYPGRELRHSSAVAHRGIVTEPSFVALPAHHRLRHCPEIALADLAGDAWFLTPDDGAGWPGVFYAACGSAGFTPVAVHEFLGDRLQLQDMIAEGIGVSVVQATHRPTSDVLVKPLAGTPLWCRYVLAWRREGLAGEVADTLFGSAAAAYRELIAHAPHFRAWASRTWSVTRV</sequence>
<comment type="similarity">
    <text evidence="1">Belongs to the LysR transcriptional regulatory family.</text>
</comment>
<dbReference type="Gene3D" id="3.40.190.10">
    <property type="entry name" value="Periplasmic binding protein-like II"/>
    <property type="match status" value="2"/>
</dbReference>
<organism evidence="6 7">
    <name type="scientific">Streptomyces morookaense</name>
    <name type="common">Streptoverticillium morookaense</name>
    <dbReference type="NCBI Taxonomy" id="1970"/>
    <lineage>
        <taxon>Bacteria</taxon>
        <taxon>Bacillati</taxon>
        <taxon>Actinomycetota</taxon>
        <taxon>Actinomycetes</taxon>
        <taxon>Kitasatosporales</taxon>
        <taxon>Streptomycetaceae</taxon>
        <taxon>Streptomyces</taxon>
    </lineage>
</organism>
<protein>
    <submittedName>
        <fullName evidence="6">LysR family transcriptional regulator</fullName>
    </submittedName>
</protein>
<evidence type="ECO:0000259" key="5">
    <source>
        <dbReference type="PROSITE" id="PS50931"/>
    </source>
</evidence>
<keyword evidence="2" id="KW-0805">Transcription regulation</keyword>
<dbReference type="GO" id="GO:0032993">
    <property type="term" value="C:protein-DNA complex"/>
    <property type="evidence" value="ECO:0007669"/>
    <property type="project" value="TreeGrafter"/>
</dbReference>
<dbReference type="InterPro" id="IPR036388">
    <property type="entry name" value="WH-like_DNA-bd_sf"/>
</dbReference>
<dbReference type="InterPro" id="IPR036390">
    <property type="entry name" value="WH_DNA-bd_sf"/>
</dbReference>
<accession>A0A7Y7EB07</accession>
<dbReference type="GO" id="GO:0003700">
    <property type="term" value="F:DNA-binding transcription factor activity"/>
    <property type="evidence" value="ECO:0007669"/>
    <property type="project" value="InterPro"/>
</dbReference>
<proteinExistence type="inferred from homology"/>
<dbReference type="PROSITE" id="PS50931">
    <property type="entry name" value="HTH_LYSR"/>
    <property type="match status" value="1"/>
</dbReference>
<feature type="domain" description="HTH lysR-type" evidence="5">
    <location>
        <begin position="3"/>
        <end position="60"/>
    </location>
</feature>
<keyword evidence="3" id="KW-0238">DNA-binding</keyword>
<evidence type="ECO:0000256" key="1">
    <source>
        <dbReference type="ARBA" id="ARBA00009437"/>
    </source>
</evidence>
<dbReference type="InterPro" id="IPR005119">
    <property type="entry name" value="LysR_subst-bd"/>
</dbReference>
<keyword evidence="7" id="KW-1185">Reference proteome</keyword>
<dbReference type="SUPFAM" id="SSF53850">
    <property type="entry name" value="Periplasmic binding protein-like II"/>
    <property type="match status" value="1"/>
</dbReference>
<dbReference type="PANTHER" id="PTHR30346">
    <property type="entry name" value="TRANSCRIPTIONAL DUAL REGULATOR HCAR-RELATED"/>
    <property type="match status" value="1"/>
</dbReference>
<dbReference type="PANTHER" id="PTHR30346:SF30">
    <property type="entry name" value="SMALL NEUTRAL PROTEASE REGULATORY PROTEIN"/>
    <property type="match status" value="1"/>
</dbReference>
<evidence type="ECO:0000313" key="6">
    <source>
        <dbReference type="EMBL" id="NVK82049.1"/>
    </source>
</evidence>
<dbReference type="InterPro" id="IPR000847">
    <property type="entry name" value="LysR_HTH_N"/>
</dbReference>
<dbReference type="GO" id="GO:0003677">
    <property type="term" value="F:DNA binding"/>
    <property type="evidence" value="ECO:0007669"/>
    <property type="project" value="UniProtKB-KW"/>
</dbReference>
<dbReference type="EMBL" id="JABBXF010000104">
    <property type="protein sequence ID" value="NVK82049.1"/>
    <property type="molecule type" value="Genomic_DNA"/>
</dbReference>
<dbReference type="CDD" id="cd08414">
    <property type="entry name" value="PBP2_LTTR_aromatics_like"/>
    <property type="match status" value="1"/>
</dbReference>
<evidence type="ECO:0000256" key="3">
    <source>
        <dbReference type="ARBA" id="ARBA00023125"/>
    </source>
</evidence>
<reference evidence="6 7" key="1">
    <citation type="submission" date="2020-04" db="EMBL/GenBank/DDBJ databases">
        <title>Draft Genome Sequence of Streptomyces morookaense DSM 40503, an 8-azaguanine-producing strain.</title>
        <authorList>
            <person name="Qi J."/>
            <person name="Gao J.-M."/>
        </authorList>
    </citation>
    <scope>NUCLEOTIDE SEQUENCE [LARGE SCALE GENOMIC DNA]</scope>
    <source>
        <strain evidence="6 7">DSM 40503</strain>
    </source>
</reference>
<dbReference type="Pfam" id="PF03466">
    <property type="entry name" value="LysR_substrate"/>
    <property type="match status" value="1"/>
</dbReference>